<sequence length="58" mass="5952">MAQPEKNPAAMASVKSCAATDCAHNEDRSCTASQVTVVLEAGRPSCGTYEPSAPSARP</sequence>
<proteinExistence type="predicted"/>
<evidence type="ECO:0000259" key="1">
    <source>
        <dbReference type="Pfam" id="PF07561"/>
    </source>
</evidence>
<comment type="caution">
    <text evidence="2">The sequence shown here is derived from an EMBL/GenBank/DDBJ whole genome shotgun (WGS) entry which is preliminary data.</text>
</comment>
<dbReference type="InterPro" id="IPR011437">
    <property type="entry name" value="DUF1540"/>
</dbReference>
<organism evidence="2 3">
    <name type="scientific">Gaopeijia maritima</name>
    <dbReference type="NCBI Taxonomy" id="3119007"/>
    <lineage>
        <taxon>Bacteria</taxon>
        <taxon>Pseudomonadati</taxon>
        <taxon>Gemmatimonadota</taxon>
        <taxon>Longimicrobiia</taxon>
        <taxon>Gaopeijiales</taxon>
        <taxon>Gaopeijiaceae</taxon>
        <taxon>Gaopeijia</taxon>
    </lineage>
</organism>
<feature type="domain" description="DUF1540" evidence="1">
    <location>
        <begin position="17"/>
        <end position="40"/>
    </location>
</feature>
<name>A0ABU9EE70_9BACT</name>
<dbReference type="RefSeq" id="WP_405278565.1">
    <property type="nucleotide sequence ID" value="NZ_CP144380.1"/>
</dbReference>
<protein>
    <submittedName>
        <fullName evidence="2">DUF1540 domain-containing protein</fullName>
    </submittedName>
</protein>
<dbReference type="Proteomes" id="UP001484239">
    <property type="component" value="Unassembled WGS sequence"/>
</dbReference>
<gene>
    <name evidence="2" type="ORF">WI372_15655</name>
</gene>
<dbReference type="EMBL" id="JBBHLI010000011">
    <property type="protein sequence ID" value="MEK9502429.1"/>
    <property type="molecule type" value="Genomic_DNA"/>
</dbReference>
<evidence type="ECO:0000313" key="2">
    <source>
        <dbReference type="EMBL" id="MEK9502429.1"/>
    </source>
</evidence>
<keyword evidence="3" id="KW-1185">Reference proteome</keyword>
<dbReference type="Pfam" id="PF07561">
    <property type="entry name" value="DUF1540"/>
    <property type="match status" value="1"/>
</dbReference>
<reference evidence="2 3" key="1">
    <citation type="submission" date="2024-02" db="EMBL/GenBank/DDBJ databases">
        <title>A novel Gemmatimonadota bacterium.</title>
        <authorList>
            <person name="Du Z.-J."/>
            <person name="Ye Y.-Q."/>
        </authorList>
    </citation>
    <scope>NUCLEOTIDE SEQUENCE [LARGE SCALE GENOMIC DNA]</scope>
    <source>
        <strain evidence="2 3">DH-20</strain>
    </source>
</reference>
<evidence type="ECO:0000313" key="3">
    <source>
        <dbReference type="Proteomes" id="UP001484239"/>
    </source>
</evidence>
<accession>A0ABU9EE70</accession>